<keyword evidence="2" id="KW-1185">Reference proteome</keyword>
<reference evidence="1" key="1">
    <citation type="submission" date="2021-06" db="EMBL/GenBank/DDBJ databases">
        <authorList>
            <person name="Kallberg Y."/>
            <person name="Tangrot J."/>
            <person name="Rosling A."/>
        </authorList>
    </citation>
    <scope>NUCLEOTIDE SEQUENCE</scope>
    <source>
        <strain evidence="1">87-6 pot B 2015</strain>
    </source>
</reference>
<dbReference type="EMBL" id="CAJVPP010001535">
    <property type="protein sequence ID" value="CAG8560903.1"/>
    <property type="molecule type" value="Genomic_DNA"/>
</dbReference>
<evidence type="ECO:0000313" key="1">
    <source>
        <dbReference type="EMBL" id="CAG8560903.1"/>
    </source>
</evidence>
<organism evidence="1 2">
    <name type="scientific">Funneliformis mosseae</name>
    <name type="common">Endomycorrhizal fungus</name>
    <name type="synonym">Glomus mosseae</name>
    <dbReference type="NCBI Taxonomy" id="27381"/>
    <lineage>
        <taxon>Eukaryota</taxon>
        <taxon>Fungi</taxon>
        <taxon>Fungi incertae sedis</taxon>
        <taxon>Mucoromycota</taxon>
        <taxon>Glomeromycotina</taxon>
        <taxon>Glomeromycetes</taxon>
        <taxon>Glomerales</taxon>
        <taxon>Glomeraceae</taxon>
        <taxon>Funneliformis</taxon>
    </lineage>
</organism>
<protein>
    <submittedName>
        <fullName evidence="1">14191_t:CDS:1</fullName>
    </submittedName>
</protein>
<proteinExistence type="predicted"/>
<gene>
    <name evidence="1" type="ORF">FMOSSE_LOCUS6955</name>
</gene>
<comment type="caution">
    <text evidence="1">The sequence shown here is derived from an EMBL/GenBank/DDBJ whole genome shotgun (WGS) entry which is preliminary data.</text>
</comment>
<sequence length="59" mass="6740">FKNFEAATPSFFSKCSLLAIRNSEECIALLLTKLLQKEIVRCQIIIYYVKVDNAQTSLI</sequence>
<dbReference type="Proteomes" id="UP000789375">
    <property type="component" value="Unassembled WGS sequence"/>
</dbReference>
<name>A0A9N9BCB1_FUNMO</name>
<dbReference type="AlphaFoldDB" id="A0A9N9BCB1"/>
<evidence type="ECO:0000313" key="2">
    <source>
        <dbReference type="Proteomes" id="UP000789375"/>
    </source>
</evidence>
<feature type="non-terminal residue" evidence="1">
    <location>
        <position position="1"/>
    </location>
</feature>
<accession>A0A9N9BCB1</accession>